<protein>
    <submittedName>
        <fullName evidence="6">Peptide/nickel transport system substrate-binding protein</fullName>
    </submittedName>
</protein>
<evidence type="ECO:0000256" key="1">
    <source>
        <dbReference type="ARBA" id="ARBA00004418"/>
    </source>
</evidence>
<dbReference type="SUPFAM" id="SSF53850">
    <property type="entry name" value="Periplasmic binding protein-like II"/>
    <property type="match status" value="1"/>
</dbReference>
<keyword evidence="3 4" id="KW-0732">Signal</keyword>
<evidence type="ECO:0000256" key="4">
    <source>
        <dbReference type="SAM" id="SignalP"/>
    </source>
</evidence>
<keyword evidence="7" id="KW-1185">Reference proteome</keyword>
<dbReference type="GO" id="GO:0015833">
    <property type="term" value="P:peptide transport"/>
    <property type="evidence" value="ECO:0007669"/>
    <property type="project" value="TreeGrafter"/>
</dbReference>
<comment type="subcellular location">
    <subcellularLocation>
        <location evidence="1">Periplasm</location>
    </subcellularLocation>
</comment>
<feature type="domain" description="Solute-binding protein family 5" evidence="5">
    <location>
        <begin position="68"/>
        <end position="432"/>
    </location>
</feature>
<dbReference type="CDD" id="cd08502">
    <property type="entry name" value="PBP2_NikA_DppA_OppA_like_16"/>
    <property type="match status" value="1"/>
</dbReference>
<dbReference type="Pfam" id="PF00496">
    <property type="entry name" value="SBP_bac_5"/>
    <property type="match status" value="1"/>
</dbReference>
<comment type="caution">
    <text evidence="6">The sequence shown here is derived from an EMBL/GenBank/DDBJ whole genome shotgun (WGS) entry which is preliminary data.</text>
</comment>
<comment type="similarity">
    <text evidence="2">Belongs to the bacterial solute-binding protein 5 family.</text>
</comment>
<dbReference type="Proteomes" id="UP000553193">
    <property type="component" value="Unassembled WGS sequence"/>
</dbReference>
<dbReference type="InterPro" id="IPR006311">
    <property type="entry name" value="TAT_signal"/>
</dbReference>
<dbReference type="GO" id="GO:0043190">
    <property type="term" value="C:ATP-binding cassette (ABC) transporter complex"/>
    <property type="evidence" value="ECO:0007669"/>
    <property type="project" value="InterPro"/>
</dbReference>
<evidence type="ECO:0000313" key="7">
    <source>
        <dbReference type="Proteomes" id="UP000553193"/>
    </source>
</evidence>
<dbReference type="RefSeq" id="WP_184381824.1">
    <property type="nucleotide sequence ID" value="NZ_JACIDJ010000001.1"/>
</dbReference>
<dbReference type="EMBL" id="JACIDJ010000001">
    <property type="protein sequence ID" value="MBB3896870.1"/>
    <property type="molecule type" value="Genomic_DNA"/>
</dbReference>
<evidence type="ECO:0000256" key="2">
    <source>
        <dbReference type="ARBA" id="ARBA00005695"/>
    </source>
</evidence>
<dbReference type="GO" id="GO:0030288">
    <property type="term" value="C:outer membrane-bounded periplasmic space"/>
    <property type="evidence" value="ECO:0007669"/>
    <property type="project" value="UniProtKB-ARBA"/>
</dbReference>
<accession>A0A840A9N2</accession>
<dbReference type="InterPro" id="IPR030678">
    <property type="entry name" value="Peptide/Ni-bd"/>
</dbReference>
<dbReference type="InterPro" id="IPR000914">
    <property type="entry name" value="SBP_5_dom"/>
</dbReference>
<gene>
    <name evidence="6" type="ORF">GGQ83_000296</name>
</gene>
<dbReference type="PIRSF" id="PIRSF002741">
    <property type="entry name" value="MppA"/>
    <property type="match status" value="1"/>
</dbReference>
<dbReference type="Gene3D" id="3.10.105.10">
    <property type="entry name" value="Dipeptide-binding Protein, Domain 3"/>
    <property type="match status" value="1"/>
</dbReference>
<dbReference type="PANTHER" id="PTHR30290">
    <property type="entry name" value="PERIPLASMIC BINDING COMPONENT OF ABC TRANSPORTER"/>
    <property type="match status" value="1"/>
</dbReference>
<proteinExistence type="inferred from homology"/>
<dbReference type="PROSITE" id="PS51318">
    <property type="entry name" value="TAT"/>
    <property type="match status" value="1"/>
</dbReference>
<evidence type="ECO:0000256" key="3">
    <source>
        <dbReference type="ARBA" id="ARBA00022729"/>
    </source>
</evidence>
<dbReference type="GO" id="GO:1904680">
    <property type="term" value="F:peptide transmembrane transporter activity"/>
    <property type="evidence" value="ECO:0007669"/>
    <property type="project" value="TreeGrafter"/>
</dbReference>
<dbReference type="AlphaFoldDB" id="A0A840A9N2"/>
<organism evidence="6 7">
    <name type="scientific">Roseococcus suduntuyensis</name>
    <dbReference type="NCBI Taxonomy" id="455361"/>
    <lineage>
        <taxon>Bacteria</taxon>
        <taxon>Pseudomonadati</taxon>
        <taxon>Pseudomonadota</taxon>
        <taxon>Alphaproteobacteria</taxon>
        <taxon>Acetobacterales</taxon>
        <taxon>Roseomonadaceae</taxon>
        <taxon>Roseococcus</taxon>
    </lineage>
</organism>
<feature type="chain" id="PRO_5032565489" evidence="4">
    <location>
        <begin position="23"/>
        <end position="527"/>
    </location>
</feature>
<dbReference type="Gene3D" id="3.40.190.10">
    <property type="entry name" value="Periplasmic binding protein-like II"/>
    <property type="match status" value="1"/>
</dbReference>
<dbReference type="PANTHER" id="PTHR30290:SF38">
    <property type="entry name" value="D,D-DIPEPTIDE-BINDING PERIPLASMIC PROTEIN DDPA-RELATED"/>
    <property type="match status" value="1"/>
</dbReference>
<feature type="signal peptide" evidence="4">
    <location>
        <begin position="1"/>
        <end position="22"/>
    </location>
</feature>
<dbReference type="InterPro" id="IPR039424">
    <property type="entry name" value="SBP_5"/>
</dbReference>
<evidence type="ECO:0000313" key="6">
    <source>
        <dbReference type="EMBL" id="MBB3896870.1"/>
    </source>
</evidence>
<sequence length="527" mass="58566">MQRRSFLAGAAAAAAAPSIVQAQANRVLKVVPHANLTVMDPVWTTAYITRNHGFAVWDTLYGLDDEYKPQPQMVEGHTVENDGKLWTFTLREGLRFHNNEPVRAQDCIASLERWGKRDAMGTRLAALTEEMRALDDRRFTIRLSRPFGLMLDALAKPTSNAPFIMPASIAATDAFTQIRPDQVIGSGPFTFNARELISGSRVVYEKFAGYRPRANGTPSGTAGPKVVHFDRVEWHIIPDFATAANAMVSGEMDWWEVATPDLAPMLRRNRNVNVTVPDPLGSIAVMRPNHLHAPMNNPKFRQALLRAVSQTDFMTAFMGSDPQGFKSGVGAFTPGTPLASDAGLEVFENNIETARRMIRESGYNGERIVLLGTTDIASLAAWSQVAADMFRRLQVNIDFQSMDWGTVVQRRAQQTPPDAGGWSAFCTNWGGLDHLNPAGHLMLRGQGRQGFIGWPESARLESLREAWFEAPDLPAQQRIAADLQRQMFEDVPYIPLGQFFQPLAHRRNLTGVMQPGGIPVFWNVRRT</sequence>
<name>A0A840A9N2_9PROT</name>
<reference evidence="6 7" key="1">
    <citation type="submission" date="2020-08" db="EMBL/GenBank/DDBJ databases">
        <title>Genomic Encyclopedia of Type Strains, Phase IV (KMG-IV): sequencing the most valuable type-strain genomes for metagenomic binning, comparative biology and taxonomic classification.</title>
        <authorList>
            <person name="Goeker M."/>
        </authorList>
    </citation>
    <scope>NUCLEOTIDE SEQUENCE [LARGE SCALE GENOMIC DNA]</scope>
    <source>
        <strain evidence="6 7">DSM 19979</strain>
    </source>
</reference>
<evidence type="ECO:0000259" key="5">
    <source>
        <dbReference type="Pfam" id="PF00496"/>
    </source>
</evidence>